<dbReference type="InterPro" id="IPR030678">
    <property type="entry name" value="Peptide/Ni-bd"/>
</dbReference>
<dbReference type="PANTHER" id="PTHR30290">
    <property type="entry name" value="PERIPLASMIC BINDING COMPONENT OF ABC TRANSPORTER"/>
    <property type="match status" value="1"/>
</dbReference>
<evidence type="ECO:0000256" key="1">
    <source>
        <dbReference type="ARBA" id="ARBA00004418"/>
    </source>
</evidence>
<proteinExistence type="inferred from homology"/>
<dbReference type="Proteomes" id="UP000325291">
    <property type="component" value="Unassembled WGS sequence"/>
</dbReference>
<dbReference type="PIRSF" id="PIRSF002741">
    <property type="entry name" value="MppA"/>
    <property type="match status" value="1"/>
</dbReference>
<dbReference type="InterPro" id="IPR000914">
    <property type="entry name" value="SBP_5_dom"/>
</dbReference>
<comment type="subcellular location">
    <subcellularLocation>
        <location evidence="1">Periplasm</location>
    </subcellularLocation>
</comment>
<dbReference type="RefSeq" id="WP_111361867.1">
    <property type="nucleotide sequence ID" value="NZ_VINQ01000001.1"/>
</dbReference>
<dbReference type="GO" id="GO:0015833">
    <property type="term" value="P:peptide transport"/>
    <property type="evidence" value="ECO:0007669"/>
    <property type="project" value="TreeGrafter"/>
</dbReference>
<feature type="domain" description="Solute-binding protein family 5" evidence="5">
    <location>
        <begin position="73"/>
        <end position="406"/>
    </location>
</feature>
<name>A0A5A9ZWG6_9RHOB</name>
<evidence type="ECO:0000256" key="3">
    <source>
        <dbReference type="ARBA" id="ARBA00022729"/>
    </source>
</evidence>
<dbReference type="InterPro" id="IPR039424">
    <property type="entry name" value="SBP_5"/>
</dbReference>
<evidence type="ECO:0000259" key="5">
    <source>
        <dbReference type="Pfam" id="PF00496"/>
    </source>
</evidence>
<dbReference type="GO" id="GO:0030288">
    <property type="term" value="C:outer membrane-bounded periplasmic space"/>
    <property type="evidence" value="ECO:0007669"/>
    <property type="project" value="UniProtKB-ARBA"/>
</dbReference>
<comment type="caution">
    <text evidence="6">The sequence shown here is derived from an EMBL/GenBank/DDBJ whole genome shotgun (WGS) entry which is preliminary data.</text>
</comment>
<reference evidence="6 7" key="1">
    <citation type="submission" date="2019-07" db="EMBL/GenBank/DDBJ databases">
        <title>Aquicoccus porphyridii gen. nov., sp. nov., isolated from a small marine red alga, Porphyridium marinum.</title>
        <authorList>
            <person name="Liu L."/>
        </authorList>
    </citation>
    <scope>NUCLEOTIDE SEQUENCE [LARGE SCALE GENOMIC DNA]</scope>
    <source>
        <strain evidence="6 7">L1 8-17</strain>
    </source>
</reference>
<dbReference type="AlphaFoldDB" id="A0A5A9ZWG6"/>
<feature type="signal peptide" evidence="4">
    <location>
        <begin position="1"/>
        <end position="25"/>
    </location>
</feature>
<evidence type="ECO:0000313" key="7">
    <source>
        <dbReference type="Proteomes" id="UP000325291"/>
    </source>
</evidence>
<evidence type="ECO:0000313" key="6">
    <source>
        <dbReference type="EMBL" id="KAA0921112.1"/>
    </source>
</evidence>
<protein>
    <submittedName>
        <fullName evidence="6">ABC transporter substrate-binding protein</fullName>
    </submittedName>
</protein>
<feature type="chain" id="PRO_5023017005" evidence="4">
    <location>
        <begin position="26"/>
        <end position="498"/>
    </location>
</feature>
<dbReference type="PANTHER" id="PTHR30290:SF38">
    <property type="entry name" value="D,D-DIPEPTIDE-BINDING PERIPLASMIC PROTEIN DDPA-RELATED"/>
    <property type="match status" value="1"/>
</dbReference>
<comment type="similarity">
    <text evidence="2">Belongs to the bacterial solute-binding protein 5 family.</text>
</comment>
<dbReference type="Pfam" id="PF00496">
    <property type="entry name" value="SBP_bac_5"/>
    <property type="match status" value="1"/>
</dbReference>
<evidence type="ECO:0000256" key="4">
    <source>
        <dbReference type="SAM" id="SignalP"/>
    </source>
</evidence>
<accession>A0A5A9ZWG6</accession>
<evidence type="ECO:0000256" key="2">
    <source>
        <dbReference type="ARBA" id="ARBA00005695"/>
    </source>
</evidence>
<keyword evidence="7" id="KW-1185">Reference proteome</keyword>
<dbReference type="CDD" id="cd08494">
    <property type="entry name" value="PBP2_NikA_DppA_OppA_like_6"/>
    <property type="match status" value="1"/>
</dbReference>
<dbReference type="Gene3D" id="3.40.190.10">
    <property type="entry name" value="Periplasmic binding protein-like II"/>
    <property type="match status" value="1"/>
</dbReference>
<dbReference type="EMBL" id="VINQ01000001">
    <property type="protein sequence ID" value="KAA0921112.1"/>
    <property type="molecule type" value="Genomic_DNA"/>
</dbReference>
<dbReference type="GO" id="GO:0043190">
    <property type="term" value="C:ATP-binding cassette (ABC) transporter complex"/>
    <property type="evidence" value="ECO:0007669"/>
    <property type="project" value="InterPro"/>
</dbReference>
<sequence>MAFTRISGTGLAGAFALAIAFGATAASAETSVSIGFQQEPTTLDPTSDATAAIDGIITHNVLESLTVANESGEVLPALAESWTISDDGLTYRFNLRQGVTYHDGTAFDAEDVKFSFDRAMADDSENPTKGIFSPVESVTVIDSHTVEMVLKNPDAFFLFNIARGDASIVAPESVDQLKTAPIGTGAYRFDSWTRGDRLTLAKNPDYRDAADVALDKVVIRFISDPAAASAALLSGELDAFPGFPAPEMLPQFEADPRFTVTMGSTEGEVILAMNNAKPPFDNVEVRRAVSHAIDRAAIIDGAMYGRATPIGSFYPPHGPAYVDLLDTYPHDPDTARAMFEEAGVAGSTMTIRVPPFPYAMRSGEIIQAQLTAAGIDAKVENVEWGFWLDEIYKKQNYDMTIIAHTSPNDMGNFARGKSYFYGFEDPDFTDLWNRISTEADPDTRNDLLRQGQEYLTENAIHGFLFQLPRLGVYDARLRGYWTASPVLYEPRASMSWAE</sequence>
<dbReference type="Gene3D" id="3.10.105.10">
    <property type="entry name" value="Dipeptide-binding Protein, Domain 3"/>
    <property type="match status" value="1"/>
</dbReference>
<organism evidence="6 7">
    <name type="scientific">Aquicoccus porphyridii</name>
    <dbReference type="NCBI Taxonomy" id="1852029"/>
    <lineage>
        <taxon>Bacteria</taxon>
        <taxon>Pseudomonadati</taxon>
        <taxon>Pseudomonadota</taxon>
        <taxon>Alphaproteobacteria</taxon>
        <taxon>Rhodobacterales</taxon>
        <taxon>Paracoccaceae</taxon>
        <taxon>Aquicoccus</taxon>
    </lineage>
</organism>
<keyword evidence="3 4" id="KW-0732">Signal</keyword>
<gene>
    <name evidence="6" type="ORF">FLO80_02790</name>
</gene>
<dbReference type="GO" id="GO:1904680">
    <property type="term" value="F:peptide transmembrane transporter activity"/>
    <property type="evidence" value="ECO:0007669"/>
    <property type="project" value="TreeGrafter"/>
</dbReference>
<dbReference type="SUPFAM" id="SSF53850">
    <property type="entry name" value="Periplasmic binding protein-like II"/>
    <property type="match status" value="1"/>
</dbReference>